<organism evidence="5">
    <name type="scientific">Hydatigena taeniaeformis</name>
    <name type="common">Feline tapeworm</name>
    <name type="synonym">Taenia taeniaeformis</name>
    <dbReference type="NCBI Taxonomy" id="6205"/>
    <lineage>
        <taxon>Eukaryota</taxon>
        <taxon>Metazoa</taxon>
        <taxon>Spiralia</taxon>
        <taxon>Lophotrochozoa</taxon>
        <taxon>Platyhelminthes</taxon>
        <taxon>Cestoda</taxon>
        <taxon>Eucestoda</taxon>
        <taxon>Cyclophyllidea</taxon>
        <taxon>Taeniidae</taxon>
        <taxon>Hydatigera</taxon>
    </lineage>
</organism>
<evidence type="ECO:0000313" key="3">
    <source>
        <dbReference type="EMBL" id="VDM35042.1"/>
    </source>
</evidence>
<protein>
    <submittedName>
        <fullName evidence="5">CRF domain-containing protein</fullName>
    </submittedName>
</protein>
<feature type="compositionally biased region" description="Basic and acidic residues" evidence="1">
    <location>
        <begin position="33"/>
        <end position="46"/>
    </location>
</feature>
<dbReference type="Proteomes" id="UP000274429">
    <property type="component" value="Unassembled WGS sequence"/>
</dbReference>
<name>A0A0R3X952_HYDTA</name>
<evidence type="ECO:0000313" key="4">
    <source>
        <dbReference type="Proteomes" id="UP000274429"/>
    </source>
</evidence>
<reference evidence="3 4" key="2">
    <citation type="submission" date="2018-11" db="EMBL/GenBank/DDBJ databases">
        <authorList>
            <consortium name="Pathogen Informatics"/>
        </authorList>
    </citation>
    <scope>NUCLEOTIDE SEQUENCE [LARGE SCALE GENOMIC DNA]</scope>
</reference>
<evidence type="ECO:0000256" key="2">
    <source>
        <dbReference type="SAM" id="SignalP"/>
    </source>
</evidence>
<feature type="signal peptide" evidence="2">
    <location>
        <begin position="1"/>
        <end position="20"/>
    </location>
</feature>
<dbReference type="EMBL" id="UYWX01021281">
    <property type="protein sequence ID" value="VDM35042.1"/>
    <property type="molecule type" value="Genomic_DNA"/>
</dbReference>
<sequence>MKNSAIAAVLLVFTIAQSQAFYTLLDSELLPERERRPVDPAERAAEEPIEAEAGAEQQERELAEPIEVTQRDITLLRRDLIISLERLRRTLERQLPVMPLQRYPGEFIAVIAQSQAFFTLLDNEFLSDKGRQPSNALKKESQESVEMEALMEPLGVTHNDIVLLRRDITLLKRDILIALERLRRTMERQLNLGTYWPFNVRFPRELNAHFPNYPSSRQ</sequence>
<evidence type="ECO:0000313" key="5">
    <source>
        <dbReference type="WBParaSite" id="TTAC_0001007701-mRNA-1"/>
    </source>
</evidence>
<dbReference type="AlphaFoldDB" id="A0A0R3X952"/>
<dbReference type="WBParaSite" id="TTAC_0001007701-mRNA-1">
    <property type="protein sequence ID" value="TTAC_0001007701-mRNA-1"/>
    <property type="gene ID" value="TTAC_0001007701"/>
</dbReference>
<proteinExistence type="predicted"/>
<dbReference type="OrthoDB" id="6271696at2759"/>
<evidence type="ECO:0000256" key="1">
    <source>
        <dbReference type="SAM" id="MobiDB-lite"/>
    </source>
</evidence>
<keyword evidence="4" id="KW-1185">Reference proteome</keyword>
<feature type="region of interest" description="Disordered" evidence="1">
    <location>
        <begin position="33"/>
        <end position="58"/>
    </location>
</feature>
<accession>A0A0R3X952</accession>
<feature type="chain" id="PRO_5043133272" evidence="2">
    <location>
        <begin position="21"/>
        <end position="218"/>
    </location>
</feature>
<keyword evidence="2" id="KW-0732">Signal</keyword>
<gene>
    <name evidence="3" type="ORF">TTAC_LOCUS10062</name>
</gene>
<reference evidence="5" key="1">
    <citation type="submission" date="2017-02" db="UniProtKB">
        <authorList>
            <consortium name="WormBaseParasite"/>
        </authorList>
    </citation>
    <scope>IDENTIFICATION</scope>
</reference>